<dbReference type="EMBL" id="LROR01000051">
    <property type="protein sequence ID" value="OBR93694.1"/>
    <property type="molecule type" value="Genomic_DNA"/>
</dbReference>
<evidence type="ECO:0000313" key="3">
    <source>
        <dbReference type="EMBL" id="OBR93694.1"/>
    </source>
</evidence>
<dbReference type="SUPFAM" id="SSF56300">
    <property type="entry name" value="Metallo-dependent phosphatases"/>
    <property type="match status" value="1"/>
</dbReference>
<organism evidence="2 4">
    <name type="scientific">Clostridium coskatii</name>
    <dbReference type="NCBI Taxonomy" id="1705578"/>
    <lineage>
        <taxon>Bacteria</taxon>
        <taxon>Bacillati</taxon>
        <taxon>Bacillota</taxon>
        <taxon>Clostridia</taxon>
        <taxon>Eubacteriales</taxon>
        <taxon>Clostridiaceae</taxon>
        <taxon>Clostridium</taxon>
    </lineage>
</organism>
<reference evidence="3 5" key="2">
    <citation type="journal article" date="2016" name="Front. Microbiol.">
        <title>Industrial Acetogenic Biocatalysts: A Comparative Metabolic and Genomic Analysis.</title>
        <authorList>
            <person name="Bengelsdorf F."/>
            <person name="Poehlein A."/>
            <person name="Sonja S."/>
            <person name="Erz C."/>
            <person name="Hummel T."/>
            <person name="Hoffmeister S."/>
            <person name="Daniel R."/>
            <person name="Durre P."/>
        </authorList>
    </citation>
    <scope>NUCLEOTIDE SEQUENCE [LARGE SCALE GENOMIC DNA]</scope>
    <source>
        <strain evidence="3 5">PTA-10522</strain>
    </source>
</reference>
<keyword evidence="1" id="KW-1133">Transmembrane helix</keyword>
<dbReference type="PANTHER" id="PTHR43143:SF1">
    <property type="entry name" value="SERINE_THREONINE-PROTEIN PHOSPHATASE CPPED1"/>
    <property type="match status" value="1"/>
</dbReference>
<comment type="caution">
    <text evidence="2">The sequence shown here is derived from an EMBL/GenBank/DDBJ whole genome shotgun (WGS) entry which is preliminary data.</text>
</comment>
<dbReference type="Proteomes" id="UP000077384">
    <property type="component" value="Unassembled WGS sequence"/>
</dbReference>
<reference evidence="2 4" key="1">
    <citation type="journal article" date="2015" name="Biotechnol. Bioeng.">
        <title>Genome sequence and phenotypic characterization of Caulobacter segnis.</title>
        <authorList>
            <person name="Patel S."/>
            <person name="Fletcher B."/>
            <person name="Scott D.C."/>
            <person name="Ely B."/>
        </authorList>
    </citation>
    <scope>NUCLEOTIDE SEQUENCE [LARGE SCALE GENOMIC DNA]</scope>
    <source>
        <strain evidence="2 4">PS02</strain>
    </source>
</reference>
<feature type="transmembrane region" description="Helical" evidence="1">
    <location>
        <begin position="222"/>
        <end position="244"/>
    </location>
</feature>
<proteinExistence type="predicted"/>
<dbReference type="EC" id="3.1.4.17" evidence="3"/>
<dbReference type="AlphaFoldDB" id="A0A168PW80"/>
<keyword evidence="5" id="KW-1185">Reference proteome</keyword>
<evidence type="ECO:0000313" key="4">
    <source>
        <dbReference type="Proteomes" id="UP000077384"/>
    </source>
</evidence>
<dbReference type="RefSeq" id="WP_204524442.1">
    <property type="nucleotide sequence ID" value="NZ_LITQ01000037.1"/>
</dbReference>
<dbReference type="Gene3D" id="3.60.21.10">
    <property type="match status" value="1"/>
</dbReference>
<dbReference type="PATRIC" id="fig|1705578.3.peg.2905"/>
<keyword evidence="3" id="KW-0378">Hydrolase</keyword>
<dbReference type="GO" id="GO:0004114">
    <property type="term" value="F:3',5'-cyclic-nucleotide phosphodiesterase activity"/>
    <property type="evidence" value="ECO:0007669"/>
    <property type="project" value="UniProtKB-EC"/>
</dbReference>
<name>A0A168PW80_9CLOT</name>
<dbReference type="EMBL" id="LITQ01000037">
    <property type="protein sequence ID" value="OAA88348.1"/>
    <property type="molecule type" value="Genomic_DNA"/>
</dbReference>
<keyword evidence="1" id="KW-0812">Transmembrane</keyword>
<evidence type="ECO:0000313" key="5">
    <source>
        <dbReference type="Proteomes" id="UP000093694"/>
    </source>
</evidence>
<dbReference type="PANTHER" id="PTHR43143">
    <property type="entry name" value="METALLOPHOSPHOESTERASE, CALCINEURIN SUPERFAMILY"/>
    <property type="match status" value="1"/>
</dbReference>
<gene>
    <name evidence="3" type="primary">cpdA_2</name>
    <name evidence="3" type="ORF">CLCOS_23020</name>
    <name evidence="2" type="ORF">WX73_02637</name>
</gene>
<evidence type="ECO:0000313" key="2">
    <source>
        <dbReference type="EMBL" id="OAA88348.1"/>
    </source>
</evidence>
<keyword evidence="1" id="KW-0472">Membrane</keyword>
<accession>A0A168PW80</accession>
<dbReference type="InterPro" id="IPR051918">
    <property type="entry name" value="STPP_CPPED1"/>
</dbReference>
<dbReference type="InterPro" id="IPR029052">
    <property type="entry name" value="Metallo-depent_PP-like"/>
</dbReference>
<sequence length="278" mass="32434">MTLGNHDIRGNGYNTYTMLYGPSYYSFDFADSHFTFLNSAPGWAQKRAISDEQYVWLQKDLKKAQGKRIFVITHIPPQDPRKGVKPNKISNYENEVKSGESWAEQKLNNYNESKEMDHGFQDPKEAEKFENIMSTYHVDTVYLSHIHSYFDYTRKGVRYIITGGAGAELLTKNSYYHYIIEKIDNSKSVTRVELPSPANTYITRYLAATQLFANSMYEENPLAVAFIIIGFSLLIILLIMKIYLRKKQPINTFGKWLLDIFRYAREDFKELFKKKDTN</sequence>
<evidence type="ECO:0000256" key="1">
    <source>
        <dbReference type="SAM" id="Phobius"/>
    </source>
</evidence>
<protein>
    <submittedName>
        <fullName evidence="3">3',5'-cyclic adenosine monophosphate phosphodiesterase CpdA</fullName>
        <ecNumber evidence="3">3.1.4.17</ecNumber>
    </submittedName>
</protein>
<dbReference type="Proteomes" id="UP000093694">
    <property type="component" value="Unassembled WGS sequence"/>
</dbReference>